<proteinExistence type="predicted"/>
<reference evidence="1" key="1">
    <citation type="submission" date="2023-01" db="EMBL/GenBank/DDBJ databases">
        <title>Genome assembly of the deep-sea coral Lophelia pertusa.</title>
        <authorList>
            <person name="Herrera S."/>
            <person name="Cordes E."/>
        </authorList>
    </citation>
    <scope>NUCLEOTIDE SEQUENCE</scope>
    <source>
        <strain evidence="1">USNM1676648</strain>
        <tissue evidence="1">Polyp</tissue>
    </source>
</reference>
<gene>
    <name evidence="1" type="ORF">OS493_035349</name>
</gene>
<keyword evidence="2" id="KW-1185">Reference proteome</keyword>
<name>A0A9X0CCC3_9CNID</name>
<dbReference type="EMBL" id="MU827830">
    <property type="protein sequence ID" value="KAJ7321178.1"/>
    <property type="molecule type" value="Genomic_DNA"/>
</dbReference>
<accession>A0A9X0CCC3</accession>
<comment type="caution">
    <text evidence="1">The sequence shown here is derived from an EMBL/GenBank/DDBJ whole genome shotgun (WGS) entry which is preliminary data.</text>
</comment>
<evidence type="ECO:0000313" key="2">
    <source>
        <dbReference type="Proteomes" id="UP001163046"/>
    </source>
</evidence>
<sequence length="242" mass="27461">MIDASWQIEEPMEIGKLNGRRLYVGGTEGIATIAESLGKQHDMQVHVILNPQHERARLVTPLSLSQMQEGLHHVYKANETLHRNINANVLSSGYLQRNHWIVRDAQTVIAFGAFENRGFQKTVLRGGTGWSVQMGLDAQTKTVYVYDRSSKQWYTTSWIKNKDNNGRWDTPHPPDFSLVHNHVTPKVDDMHEMEDDILLVNMANDVERQLAQQQQLGGSLDAPEFSLAHNHVTRIENGGFQS</sequence>
<organism evidence="1 2">
    <name type="scientific">Desmophyllum pertusum</name>
    <dbReference type="NCBI Taxonomy" id="174260"/>
    <lineage>
        <taxon>Eukaryota</taxon>
        <taxon>Metazoa</taxon>
        <taxon>Cnidaria</taxon>
        <taxon>Anthozoa</taxon>
        <taxon>Hexacorallia</taxon>
        <taxon>Scleractinia</taxon>
        <taxon>Caryophylliina</taxon>
        <taxon>Caryophylliidae</taxon>
        <taxon>Desmophyllum</taxon>
    </lineage>
</organism>
<protein>
    <submittedName>
        <fullName evidence="1">Uncharacterized protein</fullName>
    </submittedName>
</protein>
<evidence type="ECO:0000313" key="1">
    <source>
        <dbReference type="EMBL" id="KAJ7321178.1"/>
    </source>
</evidence>
<dbReference type="AlphaFoldDB" id="A0A9X0CCC3"/>
<dbReference type="Proteomes" id="UP001163046">
    <property type="component" value="Unassembled WGS sequence"/>
</dbReference>